<accession>A0ACB9FVH1</accession>
<reference evidence="1 2" key="2">
    <citation type="journal article" date="2022" name="Mol. Ecol. Resour.">
        <title>The genomes of chicory, endive, great burdock and yacon provide insights into Asteraceae paleo-polyploidization history and plant inulin production.</title>
        <authorList>
            <person name="Fan W."/>
            <person name="Wang S."/>
            <person name="Wang H."/>
            <person name="Wang A."/>
            <person name="Jiang F."/>
            <person name="Liu H."/>
            <person name="Zhao H."/>
            <person name="Xu D."/>
            <person name="Zhang Y."/>
        </authorList>
    </citation>
    <scope>NUCLEOTIDE SEQUENCE [LARGE SCALE GENOMIC DNA]</scope>
    <source>
        <strain evidence="2">cv. Yunnan</strain>
        <tissue evidence="1">Leaves</tissue>
    </source>
</reference>
<proteinExistence type="predicted"/>
<keyword evidence="2" id="KW-1185">Reference proteome</keyword>
<reference evidence="2" key="1">
    <citation type="journal article" date="2022" name="Mol. Ecol. Resour.">
        <title>The genomes of chicory, endive, great burdock and yacon provide insights into Asteraceae palaeo-polyploidization history and plant inulin production.</title>
        <authorList>
            <person name="Fan W."/>
            <person name="Wang S."/>
            <person name="Wang H."/>
            <person name="Wang A."/>
            <person name="Jiang F."/>
            <person name="Liu H."/>
            <person name="Zhao H."/>
            <person name="Xu D."/>
            <person name="Zhang Y."/>
        </authorList>
    </citation>
    <scope>NUCLEOTIDE SEQUENCE [LARGE SCALE GENOMIC DNA]</scope>
    <source>
        <strain evidence="2">cv. Yunnan</strain>
    </source>
</reference>
<protein>
    <submittedName>
        <fullName evidence="1">Uncharacterized protein</fullName>
    </submittedName>
</protein>
<evidence type="ECO:0000313" key="1">
    <source>
        <dbReference type="EMBL" id="KAI3775144.1"/>
    </source>
</evidence>
<comment type="caution">
    <text evidence="1">The sequence shown here is derived from an EMBL/GenBank/DDBJ whole genome shotgun (WGS) entry which is preliminary data.</text>
</comment>
<sequence length="448" mass="51476">MTDSASSYYEVHEDGYVNRNTLSTEAIHDLRSIAVRMNSSGFLHECLKAYVSERKSVIGASLQHLNVEKLSRNSCKRLEWGVLESKIKIWIKAAQICFKYYFVNEKRSCEQIFHDLGDETTDSCFMDTITDHTIQLLDIAEAISCIRPGSERLFRILDLHNTLSDLLPLIHNLFNSQSSDFLRTKAVNQIIPKLADKANEILLNFENSLVNEQSPVVYAEPIHRLSKYAMRHVYKLCDYKQTLMRLSLPDLPSMDAAGIVSTSFSLHVDWIIMTLVSNLEVKSKLCKDPPATRLFAVNNFHYIIQKIQASPELLEVVADNNFNKLVGKFQQARSDYLNLTFDVVLRNLSVEGLNKIKILSFRVSKLVDRLKRFNLEFEKLRKDLGKVVVPDFRLALELRKLIVDMLVTAYTSFLVHTKEVACFEAYVKYSVEEIKSAIHEFFNCNADR</sequence>
<dbReference type="EMBL" id="CM042033">
    <property type="protein sequence ID" value="KAI3775144.1"/>
    <property type="molecule type" value="Genomic_DNA"/>
</dbReference>
<name>A0ACB9FVH1_9ASTR</name>
<gene>
    <name evidence="1" type="ORF">L1987_49713</name>
</gene>
<organism evidence="1 2">
    <name type="scientific">Smallanthus sonchifolius</name>
    <dbReference type="NCBI Taxonomy" id="185202"/>
    <lineage>
        <taxon>Eukaryota</taxon>
        <taxon>Viridiplantae</taxon>
        <taxon>Streptophyta</taxon>
        <taxon>Embryophyta</taxon>
        <taxon>Tracheophyta</taxon>
        <taxon>Spermatophyta</taxon>
        <taxon>Magnoliopsida</taxon>
        <taxon>eudicotyledons</taxon>
        <taxon>Gunneridae</taxon>
        <taxon>Pentapetalae</taxon>
        <taxon>asterids</taxon>
        <taxon>campanulids</taxon>
        <taxon>Asterales</taxon>
        <taxon>Asteraceae</taxon>
        <taxon>Asteroideae</taxon>
        <taxon>Heliantheae alliance</taxon>
        <taxon>Millerieae</taxon>
        <taxon>Smallanthus</taxon>
    </lineage>
</organism>
<dbReference type="Proteomes" id="UP001056120">
    <property type="component" value="Linkage Group LG16"/>
</dbReference>
<evidence type="ECO:0000313" key="2">
    <source>
        <dbReference type="Proteomes" id="UP001056120"/>
    </source>
</evidence>